<dbReference type="PRINTS" id="PR01021">
    <property type="entry name" value="OMPADOMAIN"/>
</dbReference>
<feature type="region of interest" description="Disordered" evidence="7">
    <location>
        <begin position="29"/>
        <end position="73"/>
    </location>
</feature>
<keyword evidence="5 6" id="KW-0449">Lipoprotein</keyword>
<gene>
    <name evidence="6" type="primary">pal</name>
    <name evidence="10" type="ordered locus">Acid_2868</name>
</gene>
<evidence type="ECO:0000256" key="8">
    <source>
        <dbReference type="SAM" id="SignalP"/>
    </source>
</evidence>
<dbReference type="InterPro" id="IPR039001">
    <property type="entry name" value="Pal"/>
</dbReference>
<dbReference type="SUPFAM" id="SSF103088">
    <property type="entry name" value="OmpA-like"/>
    <property type="match status" value="1"/>
</dbReference>
<evidence type="ECO:0000259" key="9">
    <source>
        <dbReference type="PROSITE" id="PS51123"/>
    </source>
</evidence>
<dbReference type="PROSITE" id="PS51257">
    <property type="entry name" value="PROKAR_LIPOPROTEIN"/>
    <property type="match status" value="1"/>
</dbReference>
<dbReference type="STRING" id="234267.Acid_2868"/>
<dbReference type="KEGG" id="sus:Acid_2868"/>
<dbReference type="InterPro" id="IPR050330">
    <property type="entry name" value="Bact_OuterMem_StrucFunc"/>
</dbReference>
<evidence type="ECO:0000256" key="7">
    <source>
        <dbReference type="SAM" id="MobiDB-lite"/>
    </source>
</evidence>
<dbReference type="GO" id="GO:0009279">
    <property type="term" value="C:cell outer membrane"/>
    <property type="evidence" value="ECO:0007669"/>
    <property type="project" value="UniProtKB-SubCell"/>
</dbReference>
<dbReference type="eggNOG" id="COG2885">
    <property type="taxonomic scope" value="Bacteria"/>
</dbReference>
<dbReference type="PANTHER" id="PTHR30329">
    <property type="entry name" value="STATOR ELEMENT OF FLAGELLAR MOTOR COMPLEX"/>
    <property type="match status" value="1"/>
</dbReference>
<feature type="chain" id="PRO_5004163061" description="Peptidoglycan-associated lipoprotein" evidence="8">
    <location>
        <begin position="26"/>
        <end position="199"/>
    </location>
</feature>
<name>Q01N86_SOLUE</name>
<feature type="compositionally biased region" description="Low complexity" evidence="7">
    <location>
        <begin position="53"/>
        <end position="67"/>
    </location>
</feature>
<accession>Q01N86</accession>
<evidence type="ECO:0000313" key="10">
    <source>
        <dbReference type="EMBL" id="ABJ83854.1"/>
    </source>
</evidence>
<evidence type="ECO:0000256" key="1">
    <source>
        <dbReference type="ARBA" id="ARBA00022729"/>
    </source>
</evidence>
<evidence type="ECO:0000256" key="5">
    <source>
        <dbReference type="ARBA" id="ARBA00023288"/>
    </source>
</evidence>
<feature type="domain" description="OmpA-like" evidence="9">
    <location>
        <begin position="77"/>
        <end position="198"/>
    </location>
</feature>
<keyword evidence="1 6" id="KW-0732">Signal</keyword>
<dbReference type="HOGENOM" id="CLU_016890_9_0_0"/>
<protein>
    <recommendedName>
        <fullName evidence="6">Peptidoglycan-associated lipoprotein</fullName>
        <shortName evidence="6">PAL</shortName>
    </recommendedName>
</protein>
<evidence type="ECO:0000256" key="3">
    <source>
        <dbReference type="ARBA" id="ARBA00023139"/>
    </source>
</evidence>
<evidence type="ECO:0000256" key="4">
    <source>
        <dbReference type="ARBA" id="ARBA00023237"/>
    </source>
</evidence>
<dbReference type="FunCoup" id="Q01N86">
    <property type="interactions" value="104"/>
</dbReference>
<dbReference type="InterPro" id="IPR006664">
    <property type="entry name" value="OMP_bac"/>
</dbReference>
<dbReference type="Gene3D" id="3.30.1330.60">
    <property type="entry name" value="OmpA-like domain"/>
    <property type="match status" value="1"/>
</dbReference>
<dbReference type="PANTHER" id="PTHR30329:SF21">
    <property type="entry name" value="LIPOPROTEIN YIAD-RELATED"/>
    <property type="match status" value="1"/>
</dbReference>
<keyword evidence="4 6" id="KW-0998">Cell outer membrane</keyword>
<evidence type="ECO:0000256" key="6">
    <source>
        <dbReference type="HAMAP-Rule" id="MF_02204"/>
    </source>
</evidence>
<feature type="signal peptide" evidence="8">
    <location>
        <begin position="1"/>
        <end position="25"/>
    </location>
</feature>
<keyword evidence="2 6" id="KW-0472">Membrane</keyword>
<proteinExistence type="inferred from homology"/>
<organism evidence="10">
    <name type="scientific">Solibacter usitatus (strain Ellin6076)</name>
    <dbReference type="NCBI Taxonomy" id="234267"/>
    <lineage>
        <taxon>Bacteria</taxon>
        <taxon>Pseudomonadati</taxon>
        <taxon>Acidobacteriota</taxon>
        <taxon>Terriglobia</taxon>
        <taxon>Bryobacterales</taxon>
        <taxon>Solibacteraceae</taxon>
        <taxon>Candidatus Solibacter</taxon>
    </lineage>
</organism>
<dbReference type="InParanoid" id="Q01N86"/>
<dbReference type="AlphaFoldDB" id="Q01N86"/>
<dbReference type="InterPro" id="IPR036737">
    <property type="entry name" value="OmpA-like_sf"/>
</dbReference>
<evidence type="ECO:0000256" key="2">
    <source>
        <dbReference type="ARBA" id="ARBA00023136"/>
    </source>
</evidence>
<dbReference type="GO" id="GO:0051301">
    <property type="term" value="P:cell division"/>
    <property type="evidence" value="ECO:0007669"/>
    <property type="project" value="InterPro"/>
</dbReference>
<dbReference type="HAMAP" id="MF_02204">
    <property type="entry name" value="Pal"/>
    <property type="match status" value="1"/>
</dbReference>
<reference evidence="10" key="1">
    <citation type="submission" date="2006-10" db="EMBL/GenBank/DDBJ databases">
        <title>Complete sequence of Solibacter usitatus Ellin6076.</title>
        <authorList>
            <consortium name="US DOE Joint Genome Institute"/>
            <person name="Copeland A."/>
            <person name="Lucas S."/>
            <person name="Lapidus A."/>
            <person name="Barry K."/>
            <person name="Detter J.C."/>
            <person name="Glavina del Rio T."/>
            <person name="Hammon N."/>
            <person name="Israni S."/>
            <person name="Dalin E."/>
            <person name="Tice H."/>
            <person name="Pitluck S."/>
            <person name="Thompson L.S."/>
            <person name="Brettin T."/>
            <person name="Bruce D."/>
            <person name="Han C."/>
            <person name="Tapia R."/>
            <person name="Gilna P."/>
            <person name="Schmutz J."/>
            <person name="Larimer F."/>
            <person name="Land M."/>
            <person name="Hauser L."/>
            <person name="Kyrpides N."/>
            <person name="Mikhailova N."/>
            <person name="Janssen P.H."/>
            <person name="Kuske C.R."/>
            <person name="Richardson P."/>
        </authorList>
    </citation>
    <scope>NUCLEOTIDE SEQUENCE</scope>
    <source>
        <strain evidence="10">Ellin6076</strain>
    </source>
</reference>
<dbReference type="PROSITE" id="PS51123">
    <property type="entry name" value="OMPA_2"/>
    <property type="match status" value="1"/>
</dbReference>
<dbReference type="EMBL" id="CP000473">
    <property type="protein sequence ID" value="ABJ83854.1"/>
    <property type="molecule type" value="Genomic_DNA"/>
</dbReference>
<comment type="subcellular location">
    <subcellularLocation>
        <location evidence="6">Cell outer membrane</location>
        <topology evidence="6">Lipid-anchor</topology>
    </subcellularLocation>
</comment>
<sequence precursor="true">MYYIRRRTLIAFAAITLLSAGCAKKKVTAATPPAPAPATASTPAPRATPPPAAVERAAAPTASTPTSRYPDAPTRARIDQLLAKIEDAYFDYDKASLRPDAMKALNADSTELRDILKDYPDYKLRIEGHADERGSAEYNVALGDRRAATAKEYLVQVGIPSTQLDVTSFGKERPVCQDHNENCWQKNRRIHIVAEAKAQ</sequence>
<dbReference type="OrthoDB" id="9809164at2"/>
<dbReference type="Pfam" id="PF00691">
    <property type="entry name" value="OmpA"/>
    <property type="match status" value="1"/>
</dbReference>
<comment type="similarity">
    <text evidence="6">Belongs to the Pal lipoprotein family.</text>
</comment>
<dbReference type="CDD" id="cd07185">
    <property type="entry name" value="OmpA_C-like"/>
    <property type="match status" value="1"/>
</dbReference>
<keyword evidence="3 6" id="KW-0564">Palmitate</keyword>
<dbReference type="InterPro" id="IPR006665">
    <property type="entry name" value="OmpA-like"/>
</dbReference>